<dbReference type="RefSeq" id="WP_091642560.1">
    <property type="nucleotide sequence ID" value="NZ_FOEG01000003.1"/>
</dbReference>
<accession>A0A1H8SW18</accession>
<dbReference type="PROSITE" id="PS50110">
    <property type="entry name" value="RESPONSE_REGULATORY"/>
    <property type="match status" value="1"/>
</dbReference>
<dbReference type="Gene3D" id="2.40.50.1020">
    <property type="entry name" value="LytTr DNA-binding domain"/>
    <property type="match status" value="1"/>
</dbReference>
<feature type="modified residue" description="4-aspartylphosphate" evidence="3">
    <location>
        <position position="56"/>
    </location>
</feature>
<dbReference type="GO" id="GO:0032993">
    <property type="term" value="C:protein-DNA complex"/>
    <property type="evidence" value="ECO:0007669"/>
    <property type="project" value="TreeGrafter"/>
</dbReference>
<name>A0A1H8SW18_9GAMM</name>
<evidence type="ECO:0000259" key="4">
    <source>
        <dbReference type="PROSITE" id="PS50110"/>
    </source>
</evidence>
<feature type="domain" description="HTH LytTR-type" evidence="5">
    <location>
        <begin position="151"/>
        <end position="249"/>
    </location>
</feature>
<dbReference type="InterPro" id="IPR007492">
    <property type="entry name" value="LytTR_DNA-bd_dom"/>
</dbReference>
<keyword evidence="7" id="KW-1185">Reference proteome</keyword>
<dbReference type="OrthoDB" id="236568at2"/>
<dbReference type="GO" id="GO:0000976">
    <property type="term" value="F:transcription cis-regulatory region binding"/>
    <property type="evidence" value="ECO:0007669"/>
    <property type="project" value="TreeGrafter"/>
</dbReference>
<dbReference type="GO" id="GO:0006355">
    <property type="term" value="P:regulation of DNA-templated transcription"/>
    <property type="evidence" value="ECO:0007669"/>
    <property type="project" value="TreeGrafter"/>
</dbReference>
<dbReference type="InterPro" id="IPR039420">
    <property type="entry name" value="WalR-like"/>
</dbReference>
<dbReference type="PANTHER" id="PTHR48111">
    <property type="entry name" value="REGULATOR OF RPOS"/>
    <property type="match status" value="1"/>
</dbReference>
<dbReference type="SMART" id="SM00850">
    <property type="entry name" value="LytTR"/>
    <property type="match status" value="1"/>
</dbReference>
<keyword evidence="1" id="KW-0902">Two-component regulatory system</keyword>
<dbReference type="InterPro" id="IPR011006">
    <property type="entry name" value="CheY-like_superfamily"/>
</dbReference>
<dbReference type="STRING" id="406100.SAMN04488052_103239"/>
<organism evidence="6 7">
    <name type="scientific">Aquisalimonas asiatica</name>
    <dbReference type="NCBI Taxonomy" id="406100"/>
    <lineage>
        <taxon>Bacteria</taxon>
        <taxon>Pseudomonadati</taxon>
        <taxon>Pseudomonadota</taxon>
        <taxon>Gammaproteobacteria</taxon>
        <taxon>Chromatiales</taxon>
        <taxon>Ectothiorhodospiraceae</taxon>
        <taxon>Aquisalimonas</taxon>
    </lineage>
</organism>
<evidence type="ECO:0000259" key="5">
    <source>
        <dbReference type="PROSITE" id="PS50930"/>
    </source>
</evidence>
<dbReference type="AlphaFoldDB" id="A0A1H8SW18"/>
<dbReference type="InterPro" id="IPR001789">
    <property type="entry name" value="Sig_transdc_resp-reg_receiver"/>
</dbReference>
<evidence type="ECO:0000256" key="1">
    <source>
        <dbReference type="ARBA" id="ARBA00023012"/>
    </source>
</evidence>
<reference evidence="6 7" key="1">
    <citation type="submission" date="2016-10" db="EMBL/GenBank/DDBJ databases">
        <authorList>
            <person name="de Groot N.N."/>
        </authorList>
    </citation>
    <scope>NUCLEOTIDE SEQUENCE [LARGE SCALE GENOMIC DNA]</scope>
    <source>
        <strain evidence="6 7">CGMCC 1.6291</strain>
    </source>
</reference>
<evidence type="ECO:0000256" key="3">
    <source>
        <dbReference type="PROSITE-ProRule" id="PRU00169"/>
    </source>
</evidence>
<dbReference type="Gene3D" id="3.40.50.2300">
    <property type="match status" value="1"/>
</dbReference>
<evidence type="ECO:0000313" key="7">
    <source>
        <dbReference type="Proteomes" id="UP000199657"/>
    </source>
</evidence>
<dbReference type="SUPFAM" id="SSF52172">
    <property type="entry name" value="CheY-like"/>
    <property type="match status" value="1"/>
</dbReference>
<keyword evidence="3" id="KW-0597">Phosphoprotein</keyword>
<evidence type="ECO:0000256" key="2">
    <source>
        <dbReference type="ARBA" id="ARBA00023125"/>
    </source>
</evidence>
<dbReference type="Proteomes" id="UP000199657">
    <property type="component" value="Unassembled WGS sequence"/>
</dbReference>
<dbReference type="EMBL" id="FOEG01000003">
    <property type="protein sequence ID" value="SEO82862.1"/>
    <property type="molecule type" value="Genomic_DNA"/>
</dbReference>
<evidence type="ECO:0000313" key="6">
    <source>
        <dbReference type="EMBL" id="SEO82862.1"/>
    </source>
</evidence>
<dbReference type="PROSITE" id="PS50930">
    <property type="entry name" value="HTH_LYTTR"/>
    <property type="match status" value="1"/>
</dbReference>
<gene>
    <name evidence="6" type="ORF">SAMN04488052_103239</name>
</gene>
<dbReference type="Pfam" id="PF00072">
    <property type="entry name" value="Response_reg"/>
    <property type="match status" value="1"/>
</dbReference>
<proteinExistence type="predicted"/>
<keyword evidence="2" id="KW-0238">DNA-binding</keyword>
<feature type="domain" description="Response regulatory" evidence="4">
    <location>
        <begin position="4"/>
        <end position="116"/>
    </location>
</feature>
<dbReference type="GO" id="GO:0005829">
    <property type="term" value="C:cytosol"/>
    <property type="evidence" value="ECO:0007669"/>
    <property type="project" value="TreeGrafter"/>
</dbReference>
<dbReference type="GO" id="GO:0000156">
    <property type="term" value="F:phosphorelay response regulator activity"/>
    <property type="evidence" value="ECO:0007669"/>
    <property type="project" value="TreeGrafter"/>
</dbReference>
<dbReference type="SMART" id="SM00448">
    <property type="entry name" value="REC"/>
    <property type="match status" value="1"/>
</dbReference>
<dbReference type="PANTHER" id="PTHR48111:SF69">
    <property type="entry name" value="RESPONSE REGULATOR RECEIVER"/>
    <property type="match status" value="1"/>
</dbReference>
<dbReference type="Pfam" id="PF04397">
    <property type="entry name" value="LytTR"/>
    <property type="match status" value="1"/>
</dbReference>
<protein>
    <submittedName>
        <fullName evidence="6">Two component transcriptional regulator, LytTR family</fullName>
    </submittedName>
</protein>
<sequence>MSVTAVIADDEAELAAHLQRQLAAAWPELDVAGIARNGPEALELLERERPDVAFLDIRMPGLSGLEVAKRLTAQCRVVFVTAFDHYAVEAFEQEAVDYLLKPVTPERLARTVERLRRPSAPTHDPAALSALLERLQGPKEPEYLQWIRAGLGERVQLVAVNEVFYFHASAKYTSVVTAGDEVMIRTPIKALADQLDPQRFWQIHRGTIVNASVVEAVHREFGGRLSLTLRGRPESLTVSRPFVHLFRQM</sequence>